<evidence type="ECO:0000256" key="6">
    <source>
        <dbReference type="SAM" id="MobiDB-lite"/>
    </source>
</evidence>
<evidence type="ECO:0000256" key="3">
    <source>
        <dbReference type="ARBA" id="ARBA00022692"/>
    </source>
</evidence>
<feature type="transmembrane region" description="Helical" evidence="7">
    <location>
        <begin position="181"/>
        <end position="206"/>
    </location>
</feature>
<dbReference type="PANTHER" id="PTHR30213:SF1">
    <property type="entry name" value="INNER MEMBRANE PROTEIN YHJD"/>
    <property type="match status" value="1"/>
</dbReference>
<comment type="caution">
    <text evidence="8">The sequence shown here is derived from an EMBL/GenBank/DDBJ whole genome shotgun (WGS) entry which is preliminary data.</text>
</comment>
<feature type="transmembrane region" description="Helical" evidence="7">
    <location>
        <begin position="218"/>
        <end position="239"/>
    </location>
</feature>
<dbReference type="InterPro" id="IPR017039">
    <property type="entry name" value="Virul_fac_BrkB"/>
</dbReference>
<evidence type="ECO:0000256" key="7">
    <source>
        <dbReference type="SAM" id="Phobius"/>
    </source>
</evidence>
<gene>
    <name evidence="8" type="ORF">D3875_07695</name>
</gene>
<feature type="transmembrane region" description="Helical" evidence="7">
    <location>
        <begin position="142"/>
        <end position="169"/>
    </location>
</feature>
<reference evidence="8 9" key="1">
    <citation type="submission" date="2018-09" db="EMBL/GenBank/DDBJ databases">
        <authorList>
            <person name="Zhu H."/>
        </authorList>
    </citation>
    <scope>NUCLEOTIDE SEQUENCE [LARGE SCALE GENOMIC DNA]</scope>
    <source>
        <strain evidence="8 9">K2S05-167</strain>
    </source>
</reference>
<sequence length="393" mass="41427">MKPAELFTLIKESALAFGQDKAPRLAAALSYYAMSSLAPLLLFAVAVAGFFLSDSTVVERLFGPEGSVAQSIGQDTADFLRKLVSNQEGIRRGSIVATIVAFVITFMGATGLFVQLQDALNSMWGADPVPPQGLKNVIKTRLISFVLILGIGLILLVFLGLNTWLSALAHQLGDRIGVGAVLVRLGTFALSAFLLTFVFAAIFKVLPAVKLQWREVMVGGAITAILFSIGQILISIYFGRAAPGSAFGAAGTLVALLAWIYYSAMIFFFGAEVTWVYSQKFGSHAGGAGNTAKKQALAQKGANISTEPSGQEQEAAAAAGGPVRDSRGRVIDLPNLPRVLPVAPTRAEGRTLPTVRGTLWNAVSALLAIPAVVVLRVLGLTGGKKKSRPQTGR</sequence>
<dbReference type="PANTHER" id="PTHR30213">
    <property type="entry name" value="INNER MEMBRANE PROTEIN YHJD"/>
    <property type="match status" value="1"/>
</dbReference>
<keyword evidence="2" id="KW-1003">Cell membrane</keyword>
<dbReference type="Proteomes" id="UP000286287">
    <property type="component" value="Unassembled WGS sequence"/>
</dbReference>
<evidence type="ECO:0000256" key="5">
    <source>
        <dbReference type="ARBA" id="ARBA00023136"/>
    </source>
</evidence>
<organism evidence="8 9">
    <name type="scientific">Deinococcus cavernae</name>
    <dbReference type="NCBI Taxonomy" id="2320857"/>
    <lineage>
        <taxon>Bacteria</taxon>
        <taxon>Thermotogati</taxon>
        <taxon>Deinococcota</taxon>
        <taxon>Deinococci</taxon>
        <taxon>Deinococcales</taxon>
        <taxon>Deinococcaceae</taxon>
        <taxon>Deinococcus</taxon>
    </lineage>
</organism>
<name>A0A418VC70_9DEIO</name>
<evidence type="ECO:0000256" key="2">
    <source>
        <dbReference type="ARBA" id="ARBA00022475"/>
    </source>
</evidence>
<accession>A0A418VC70</accession>
<proteinExistence type="predicted"/>
<feature type="compositionally biased region" description="Low complexity" evidence="6">
    <location>
        <begin position="310"/>
        <end position="321"/>
    </location>
</feature>
<dbReference type="InterPro" id="IPR036259">
    <property type="entry name" value="MFS_trans_sf"/>
</dbReference>
<evidence type="ECO:0000256" key="1">
    <source>
        <dbReference type="ARBA" id="ARBA00004651"/>
    </source>
</evidence>
<keyword evidence="5 7" id="KW-0472">Membrane</keyword>
<dbReference type="GO" id="GO:0005886">
    <property type="term" value="C:plasma membrane"/>
    <property type="evidence" value="ECO:0007669"/>
    <property type="project" value="UniProtKB-SubCell"/>
</dbReference>
<keyword evidence="9" id="KW-1185">Reference proteome</keyword>
<dbReference type="SUPFAM" id="SSF103473">
    <property type="entry name" value="MFS general substrate transporter"/>
    <property type="match status" value="1"/>
</dbReference>
<feature type="transmembrane region" description="Helical" evidence="7">
    <location>
        <begin position="95"/>
        <end position="114"/>
    </location>
</feature>
<keyword evidence="3 7" id="KW-0812">Transmembrane</keyword>
<dbReference type="Pfam" id="PF03631">
    <property type="entry name" value="Virul_fac_BrkB"/>
    <property type="match status" value="1"/>
</dbReference>
<dbReference type="AlphaFoldDB" id="A0A418VC70"/>
<protein>
    <submittedName>
        <fullName evidence="8">YihY/virulence factor BrkB family protein</fullName>
    </submittedName>
</protein>
<dbReference type="OrthoDB" id="9797028at2"/>
<feature type="transmembrane region" description="Helical" evidence="7">
    <location>
        <begin position="31"/>
        <end position="52"/>
    </location>
</feature>
<feature type="transmembrane region" description="Helical" evidence="7">
    <location>
        <begin position="359"/>
        <end position="378"/>
    </location>
</feature>
<dbReference type="EMBL" id="QYUJ01000014">
    <property type="protein sequence ID" value="RJF73602.1"/>
    <property type="molecule type" value="Genomic_DNA"/>
</dbReference>
<keyword evidence="4 7" id="KW-1133">Transmembrane helix</keyword>
<feature type="region of interest" description="Disordered" evidence="6">
    <location>
        <begin position="299"/>
        <end position="328"/>
    </location>
</feature>
<evidence type="ECO:0000313" key="9">
    <source>
        <dbReference type="Proteomes" id="UP000286287"/>
    </source>
</evidence>
<feature type="transmembrane region" description="Helical" evidence="7">
    <location>
        <begin position="246"/>
        <end position="271"/>
    </location>
</feature>
<evidence type="ECO:0000313" key="8">
    <source>
        <dbReference type="EMBL" id="RJF73602.1"/>
    </source>
</evidence>
<comment type="subcellular location">
    <subcellularLocation>
        <location evidence="1">Cell membrane</location>
        <topology evidence="1">Multi-pass membrane protein</topology>
    </subcellularLocation>
</comment>
<evidence type="ECO:0000256" key="4">
    <source>
        <dbReference type="ARBA" id="ARBA00022989"/>
    </source>
</evidence>